<dbReference type="GO" id="GO:0008880">
    <property type="term" value="F:glucuronate isomerase activity"/>
    <property type="evidence" value="ECO:0007669"/>
    <property type="project" value="InterPro"/>
</dbReference>
<dbReference type="InterPro" id="IPR021120">
    <property type="entry name" value="KduI/IolB_isomerase"/>
</dbReference>
<dbReference type="EMBL" id="FOWD01000021">
    <property type="protein sequence ID" value="SFO38134.1"/>
    <property type="molecule type" value="Genomic_DNA"/>
</dbReference>
<evidence type="ECO:0000313" key="3">
    <source>
        <dbReference type="Proteomes" id="UP000198806"/>
    </source>
</evidence>
<dbReference type="InterPro" id="IPR011051">
    <property type="entry name" value="RmlC_Cupin_sf"/>
</dbReference>
<dbReference type="Gene3D" id="2.60.120.10">
    <property type="entry name" value="Jelly Rolls"/>
    <property type="match status" value="2"/>
</dbReference>
<dbReference type="GO" id="GO:0019310">
    <property type="term" value="P:inositol catabolic process"/>
    <property type="evidence" value="ECO:0007669"/>
    <property type="project" value="InterPro"/>
</dbReference>
<sequence>MICLCLEGGERNDKMMNNKFGYPEFDENGIKVLTEMEGLYKDMLMNITVYKMKNGDVREFYSVNEEQAVLLVTGDVKYQWEKESRNVKRGNFLKEGIWCLHVCKDTKVTITAFADTEILVQSTTNEREFAPVFYTPEDCIEALAGKDLCEGTARRIVRTAFDYNNAPYSNMVLGEIVGFQGGWSGYIPHHHPQPEVYYYRFDKPQGFGACFIGDDVFKIKDGSFSALTPGKTHPQVTAPGYPMYVVWMIRHLDGNPWTDRVDDPDHLWMVDTPITYR</sequence>
<dbReference type="PANTHER" id="PTHR39193">
    <property type="entry name" value="5-DEOXY-GLUCURONATE ISOMERASE"/>
    <property type="match status" value="1"/>
</dbReference>
<evidence type="ECO:0000313" key="2">
    <source>
        <dbReference type="EMBL" id="SFO38134.1"/>
    </source>
</evidence>
<protein>
    <submittedName>
        <fullName evidence="2">5-deoxyglucuronate isomerase</fullName>
    </submittedName>
</protein>
<dbReference type="PANTHER" id="PTHR39193:SF1">
    <property type="entry name" value="5-DEOXY-GLUCURONATE ISOMERASE"/>
    <property type="match status" value="1"/>
</dbReference>
<reference evidence="2 3" key="1">
    <citation type="submission" date="2016-10" db="EMBL/GenBank/DDBJ databases">
        <authorList>
            <person name="de Groot N.N."/>
        </authorList>
    </citation>
    <scope>NUCLEOTIDE SEQUENCE [LARGE SCALE GENOMIC DNA]</scope>
    <source>
        <strain evidence="2 3">DSM 1283</strain>
    </source>
</reference>
<dbReference type="InterPro" id="IPR014710">
    <property type="entry name" value="RmlC-like_jellyroll"/>
</dbReference>
<dbReference type="AlphaFoldDB" id="A0A1I5GPY9"/>
<dbReference type="PIRSF" id="PIRSF036628">
    <property type="entry name" value="IolB"/>
    <property type="match status" value="1"/>
</dbReference>
<accession>A0A1I5GPY9</accession>
<evidence type="ECO:0000256" key="1">
    <source>
        <dbReference type="ARBA" id="ARBA00023235"/>
    </source>
</evidence>
<dbReference type="STRING" id="1527.SAMN04489757_12163"/>
<proteinExistence type="predicted"/>
<organism evidence="2 3">
    <name type="scientific">Anaerocolumna aminovalerica</name>
    <dbReference type="NCBI Taxonomy" id="1527"/>
    <lineage>
        <taxon>Bacteria</taxon>
        <taxon>Bacillati</taxon>
        <taxon>Bacillota</taxon>
        <taxon>Clostridia</taxon>
        <taxon>Lachnospirales</taxon>
        <taxon>Lachnospiraceae</taxon>
        <taxon>Anaerocolumna</taxon>
    </lineage>
</organism>
<dbReference type="Proteomes" id="UP000198806">
    <property type="component" value="Unassembled WGS sequence"/>
</dbReference>
<keyword evidence="1 2" id="KW-0413">Isomerase</keyword>
<dbReference type="Pfam" id="PF04962">
    <property type="entry name" value="KduI"/>
    <property type="match status" value="1"/>
</dbReference>
<gene>
    <name evidence="2" type="ORF">SAMN04489757_12163</name>
</gene>
<dbReference type="InterPro" id="IPR024203">
    <property type="entry name" value="Deoxy-glucuronate_isom_IolB"/>
</dbReference>
<dbReference type="SUPFAM" id="SSF51182">
    <property type="entry name" value="RmlC-like cupins"/>
    <property type="match status" value="1"/>
</dbReference>
<name>A0A1I5GPY9_9FIRM</name>
<keyword evidence="3" id="KW-1185">Reference proteome</keyword>